<keyword evidence="2" id="KW-0732">Signal</keyword>
<evidence type="ECO:0000313" key="3">
    <source>
        <dbReference type="EMBL" id="TES49532.1"/>
    </source>
</evidence>
<dbReference type="PROSITE" id="PS51257">
    <property type="entry name" value="PROKAR_LIPOPROTEIN"/>
    <property type="match status" value="1"/>
</dbReference>
<dbReference type="Proteomes" id="UP000298210">
    <property type="component" value="Unassembled WGS sequence"/>
</dbReference>
<feature type="signal peptide" evidence="2">
    <location>
        <begin position="1"/>
        <end position="19"/>
    </location>
</feature>
<organism evidence="3 4">
    <name type="scientific">Shouchella lehensis</name>
    <dbReference type="NCBI Taxonomy" id="300825"/>
    <lineage>
        <taxon>Bacteria</taxon>
        <taxon>Bacillati</taxon>
        <taxon>Bacillota</taxon>
        <taxon>Bacilli</taxon>
        <taxon>Bacillales</taxon>
        <taxon>Bacillaceae</taxon>
        <taxon>Shouchella</taxon>
    </lineage>
</organism>
<evidence type="ECO:0000313" key="4">
    <source>
        <dbReference type="Proteomes" id="UP000298210"/>
    </source>
</evidence>
<accession>A0A4Y7WM07</accession>
<sequence length="316" mass="35539">MYKMSVLFLLVFLVAGCQGSNDELNGQNQDTIETEEGELEELDTESEALEYKKIEVDERYVLNTHLIDEDQAFYTAFSIYRNESEEIDSLEKQVINSLTDSDPSEQDILSSFTSLSLESRELTIQFNEEGNQLSTTTAQTTLFYDSLFGISDLYGIKEIVFINPDGGTDIIVAEREVNKPLVVEEEREATRGYYTVYDEALEETLFLAGQALEEQVVNEEGELLSFSDTVDKMEIIDEEGAFYASAVVKGIDIVNATLVNGKASVQYTMDEDIVTEADRVVFENAIQLAALDFQASKVELVNDTLEEHVIYSLIEE</sequence>
<evidence type="ECO:0008006" key="5">
    <source>
        <dbReference type="Google" id="ProtNLM"/>
    </source>
</evidence>
<evidence type="ECO:0000256" key="1">
    <source>
        <dbReference type="SAM" id="Coils"/>
    </source>
</evidence>
<proteinExistence type="predicted"/>
<feature type="coiled-coil region" evidence="1">
    <location>
        <begin position="32"/>
        <end position="59"/>
    </location>
</feature>
<reference evidence="3 4" key="1">
    <citation type="submission" date="2019-03" db="EMBL/GenBank/DDBJ databases">
        <authorList>
            <person name="Liu G."/>
        </authorList>
    </citation>
    <scope>NUCLEOTIDE SEQUENCE [LARGE SCALE GENOMIC DNA]</scope>
    <source>
        <strain evidence="3 4">DSM 19099</strain>
    </source>
</reference>
<dbReference type="EMBL" id="SNUX01000002">
    <property type="protein sequence ID" value="TES49532.1"/>
    <property type="molecule type" value="Genomic_DNA"/>
</dbReference>
<feature type="chain" id="PRO_5038466254" description="GerMN domain-containing protein" evidence="2">
    <location>
        <begin position="20"/>
        <end position="316"/>
    </location>
</feature>
<dbReference type="AlphaFoldDB" id="A0A4Y7WM07"/>
<name>A0A4Y7WM07_9BACI</name>
<keyword evidence="1" id="KW-0175">Coiled coil</keyword>
<comment type="caution">
    <text evidence="3">The sequence shown here is derived from an EMBL/GenBank/DDBJ whole genome shotgun (WGS) entry which is preliminary data.</text>
</comment>
<evidence type="ECO:0000256" key="2">
    <source>
        <dbReference type="SAM" id="SignalP"/>
    </source>
</evidence>
<gene>
    <name evidence="3" type="ORF">E2L03_08675</name>
</gene>
<dbReference type="RefSeq" id="WP_134258962.1">
    <property type="nucleotide sequence ID" value="NZ_LDIM01000006.1"/>
</dbReference>
<protein>
    <recommendedName>
        <fullName evidence="5">GerMN domain-containing protein</fullName>
    </recommendedName>
</protein>